<keyword evidence="2" id="KW-1185">Reference proteome</keyword>
<proteinExistence type="predicted"/>
<dbReference type="Proteomes" id="UP001347796">
    <property type="component" value="Unassembled WGS sequence"/>
</dbReference>
<evidence type="ECO:0000313" key="2">
    <source>
        <dbReference type="Proteomes" id="UP001347796"/>
    </source>
</evidence>
<protein>
    <recommendedName>
        <fullName evidence="3">C2 domain-containing protein</fullName>
    </recommendedName>
</protein>
<organism evidence="1 2">
    <name type="scientific">Patella caerulea</name>
    <name type="common">Rayed Mediterranean limpet</name>
    <dbReference type="NCBI Taxonomy" id="87958"/>
    <lineage>
        <taxon>Eukaryota</taxon>
        <taxon>Metazoa</taxon>
        <taxon>Spiralia</taxon>
        <taxon>Lophotrochozoa</taxon>
        <taxon>Mollusca</taxon>
        <taxon>Gastropoda</taxon>
        <taxon>Patellogastropoda</taxon>
        <taxon>Patelloidea</taxon>
        <taxon>Patellidae</taxon>
        <taxon>Patella</taxon>
    </lineage>
</organism>
<name>A0AAN8PR53_PATCE</name>
<sequence length="140" mass="15864">MPTSSGAPGFIRVKLLKAERGETMDTTNDDFDPYMAINVKETVDIPGRGIELVQKKKTLYPDWNSCFDAHLYDGRVINMVVMERPTRFLAEISIGAKVLADKCVNGNVTTVWLDLRPSGRLEVQVRYFPEKKEQVKDPCK</sequence>
<dbReference type="InterPro" id="IPR035892">
    <property type="entry name" value="C2_domain_sf"/>
</dbReference>
<comment type="caution">
    <text evidence="1">The sequence shown here is derived from an EMBL/GenBank/DDBJ whole genome shotgun (WGS) entry which is preliminary data.</text>
</comment>
<reference evidence="1 2" key="1">
    <citation type="submission" date="2024-01" db="EMBL/GenBank/DDBJ databases">
        <title>The genome of the rayed Mediterranean limpet Patella caerulea (Linnaeus, 1758).</title>
        <authorList>
            <person name="Anh-Thu Weber A."/>
            <person name="Halstead-Nussloch G."/>
        </authorList>
    </citation>
    <scope>NUCLEOTIDE SEQUENCE [LARGE SCALE GENOMIC DNA]</scope>
    <source>
        <strain evidence="1">AATW-2023a</strain>
        <tissue evidence="1">Whole specimen</tissue>
    </source>
</reference>
<dbReference type="Gene3D" id="2.60.40.150">
    <property type="entry name" value="C2 domain"/>
    <property type="match status" value="1"/>
</dbReference>
<evidence type="ECO:0000313" key="1">
    <source>
        <dbReference type="EMBL" id="KAK6176591.1"/>
    </source>
</evidence>
<gene>
    <name evidence="1" type="ORF">SNE40_014846</name>
</gene>
<evidence type="ECO:0008006" key="3">
    <source>
        <dbReference type="Google" id="ProtNLM"/>
    </source>
</evidence>
<accession>A0AAN8PR53</accession>
<dbReference type="SUPFAM" id="SSF49562">
    <property type="entry name" value="C2 domain (Calcium/lipid-binding domain, CaLB)"/>
    <property type="match status" value="1"/>
</dbReference>
<dbReference type="Pfam" id="PF21494">
    <property type="entry name" value="PKC_C2"/>
    <property type="match status" value="1"/>
</dbReference>
<dbReference type="EMBL" id="JAZGQO010000010">
    <property type="protein sequence ID" value="KAK6176591.1"/>
    <property type="molecule type" value="Genomic_DNA"/>
</dbReference>
<dbReference type="AlphaFoldDB" id="A0AAN8PR53"/>